<evidence type="ECO:0000313" key="5">
    <source>
        <dbReference type="EMBL" id="EQK98098.1"/>
    </source>
</evidence>
<dbReference type="GO" id="GO:0005680">
    <property type="term" value="C:anaphase-promoting complex"/>
    <property type="evidence" value="ECO:0007669"/>
    <property type="project" value="TreeGrafter"/>
</dbReference>
<dbReference type="Pfam" id="PF13432">
    <property type="entry name" value="TPR_16"/>
    <property type="match status" value="1"/>
</dbReference>
<reference evidence="5 6" key="1">
    <citation type="journal article" date="2013" name="Chin. Sci. Bull.">
        <title>Genome survey uncovers the secrets of sex and lifestyle in caterpillar fungus.</title>
        <authorList>
            <person name="Hu X."/>
            <person name="Zhang Y."/>
            <person name="Xiao G."/>
            <person name="Zheng P."/>
            <person name="Xia Y."/>
            <person name="Zhang X."/>
            <person name="St Leger R.J."/>
            <person name="Liu X."/>
            <person name="Wang C."/>
        </authorList>
    </citation>
    <scope>NUCLEOTIDE SEQUENCE [LARGE SCALE GENOMIC DNA]</scope>
    <source>
        <strain evidence="6">Co18 / CGMCC 3.14243</strain>
        <tissue evidence="5">Fruit-body</tissue>
    </source>
</reference>
<feature type="compositionally biased region" description="Low complexity" evidence="4">
    <location>
        <begin position="346"/>
        <end position="363"/>
    </location>
</feature>
<feature type="repeat" description="TPR" evidence="3">
    <location>
        <begin position="668"/>
        <end position="701"/>
    </location>
</feature>
<feature type="repeat" description="TPR" evidence="3">
    <location>
        <begin position="770"/>
        <end position="803"/>
    </location>
</feature>
<dbReference type="GO" id="GO:0051301">
    <property type="term" value="P:cell division"/>
    <property type="evidence" value="ECO:0007669"/>
    <property type="project" value="TreeGrafter"/>
</dbReference>
<feature type="compositionally biased region" description="Polar residues" evidence="4">
    <location>
        <begin position="268"/>
        <end position="284"/>
    </location>
</feature>
<dbReference type="SUPFAM" id="SSF48452">
    <property type="entry name" value="TPR-like"/>
    <property type="match status" value="2"/>
</dbReference>
<dbReference type="GO" id="GO:0016567">
    <property type="term" value="P:protein ubiquitination"/>
    <property type="evidence" value="ECO:0007669"/>
    <property type="project" value="TreeGrafter"/>
</dbReference>
<dbReference type="GO" id="GO:0005737">
    <property type="term" value="C:cytoplasm"/>
    <property type="evidence" value="ECO:0007669"/>
    <property type="project" value="TreeGrafter"/>
</dbReference>
<dbReference type="OrthoDB" id="329563at2759"/>
<sequence length="838" mass="92470">MPPNAIAVGGLLRQVVHYHLDNASCDNALFFAERLTAQEPKSSDALHLYALCHLRVGDFRSAYDVAKPIGYRGIHLGCAWVFAQACMALERYKDGIVALEKSRGLWSQKCSIGKHSATTRAANPDVPTLLCLLGQLHRAYGDKKKAVSCFEDALKKNPFIWDAFTALCDMGINVRVPNIFRSNEVLAQSLELDAGSVNAEGREHMSANPPDPLSRRPTARSIATEHGIDPFNGSFPNADMSSPVVDMFTEPSDDFMSKIHSARLRLAASTNSQPTMDTMETPTGTPLADPTASRSGYASHDPPQAPGRKARNGQPIDHGLEAPPRMNYRVGAKRNARPHERGQEQPADLMADAPNAPNAPMAAFRSGALSTADRKRTLSGHPVPRSANSDEPATRRSARLNMFKPSTRANAGASTIGASAGRELKKARPPVSRIVRPGSSGSNVGRVVSGNRKPLEDPGDADHGQTSRTKEAPHPTASRLAELDAAKMEEALRWILDLVKKLGGGYYLLSRFQCKEALQALSALPREHQSSPWVLAQMGRAHYEQASYAEAEKFFRRMRVQAPSRLRDMEVYSTILWHLKRETDLSFLAHELIESSWHSPQAWCALGNAWSLVREPERALKCFKRATQLDPKFAYAFTLQGHEHVSNEEYEKALTAYRQAIAADRRHYNAYYGIGRVQERLGAYDKAYDHFYAAQIINPNNAVLICCMGTALEKQKQMVQALNAYTRAADLAPRAAQTRYKKARALLTVGQVEAAQRELMILKDLAPEEAMVHFLLGTLYKNTNEKQLSVRHFTIALSLDPKMMSGDADPARAQAAPKIKEAIESFENDVPMDDSMTA</sequence>
<feature type="compositionally biased region" description="Low complexity" evidence="4">
    <location>
        <begin position="435"/>
        <end position="452"/>
    </location>
</feature>
<dbReference type="EMBL" id="KE655614">
    <property type="protein sequence ID" value="EQK98098.1"/>
    <property type="molecule type" value="Genomic_DNA"/>
</dbReference>
<evidence type="ECO:0000256" key="4">
    <source>
        <dbReference type="SAM" id="MobiDB-lite"/>
    </source>
</evidence>
<dbReference type="InterPro" id="IPR011990">
    <property type="entry name" value="TPR-like_helical_dom_sf"/>
</dbReference>
<dbReference type="GO" id="GO:0031145">
    <property type="term" value="P:anaphase-promoting complex-dependent catabolic process"/>
    <property type="evidence" value="ECO:0007669"/>
    <property type="project" value="TreeGrafter"/>
</dbReference>
<dbReference type="GO" id="GO:0007091">
    <property type="term" value="P:metaphase/anaphase transition of mitotic cell cycle"/>
    <property type="evidence" value="ECO:0007669"/>
    <property type="project" value="TreeGrafter"/>
</dbReference>
<dbReference type="Pfam" id="PF12895">
    <property type="entry name" value="ANAPC3"/>
    <property type="match status" value="1"/>
</dbReference>
<dbReference type="Gene3D" id="1.25.40.10">
    <property type="entry name" value="Tetratricopeptide repeat domain"/>
    <property type="match status" value="4"/>
</dbReference>
<name>T5A682_OPHSC</name>
<feature type="repeat" description="TPR" evidence="3">
    <location>
        <begin position="127"/>
        <end position="160"/>
    </location>
</feature>
<dbReference type="AlphaFoldDB" id="T5A682"/>
<dbReference type="PANTHER" id="PTHR12558:SF13">
    <property type="entry name" value="CELL DIVISION CYCLE PROTEIN 27 HOMOLOG"/>
    <property type="match status" value="1"/>
</dbReference>
<feature type="compositionally biased region" description="Basic and acidic residues" evidence="4">
    <location>
        <begin position="453"/>
        <end position="473"/>
    </location>
</feature>
<dbReference type="PROSITE" id="PS50005">
    <property type="entry name" value="TPR"/>
    <property type="match status" value="5"/>
</dbReference>
<dbReference type="eggNOG" id="KOG1126">
    <property type="taxonomic scope" value="Eukaryota"/>
</dbReference>
<dbReference type="Proteomes" id="UP000019374">
    <property type="component" value="Unassembled WGS sequence"/>
</dbReference>
<dbReference type="HOGENOM" id="CLU_008850_2_0_1"/>
<dbReference type="InterPro" id="IPR019734">
    <property type="entry name" value="TPR_rpt"/>
</dbReference>
<proteinExistence type="inferred from homology"/>
<feature type="compositionally biased region" description="Polar residues" evidence="4">
    <location>
        <begin position="407"/>
        <end position="417"/>
    </location>
</feature>
<evidence type="ECO:0000256" key="3">
    <source>
        <dbReference type="PROSITE-ProRule" id="PRU00339"/>
    </source>
</evidence>
<keyword evidence="1 3" id="KW-0802">TPR repeat</keyword>
<dbReference type="Pfam" id="PF13181">
    <property type="entry name" value="TPR_8"/>
    <property type="match status" value="1"/>
</dbReference>
<feature type="region of interest" description="Disordered" evidence="4">
    <location>
        <begin position="268"/>
        <end position="477"/>
    </location>
</feature>
<accession>T5A682</accession>
<gene>
    <name evidence="5" type="ORF">OCS_06191</name>
</gene>
<organism evidence="5 6">
    <name type="scientific">Ophiocordyceps sinensis (strain Co18 / CGMCC 3.14243)</name>
    <name type="common">Yarsagumba caterpillar fungus</name>
    <name type="synonym">Hirsutella sinensis</name>
    <dbReference type="NCBI Taxonomy" id="911162"/>
    <lineage>
        <taxon>Eukaryota</taxon>
        <taxon>Fungi</taxon>
        <taxon>Dikarya</taxon>
        <taxon>Ascomycota</taxon>
        <taxon>Pezizomycotina</taxon>
        <taxon>Sordariomycetes</taxon>
        <taxon>Hypocreomycetidae</taxon>
        <taxon>Hypocreales</taxon>
        <taxon>Ophiocordycipitaceae</taxon>
        <taxon>Ophiocordyceps</taxon>
    </lineage>
</organism>
<evidence type="ECO:0000256" key="1">
    <source>
        <dbReference type="ARBA" id="ARBA00022803"/>
    </source>
</evidence>
<evidence type="ECO:0000313" key="6">
    <source>
        <dbReference type="Proteomes" id="UP000019374"/>
    </source>
</evidence>
<evidence type="ECO:0000256" key="2">
    <source>
        <dbReference type="ARBA" id="ARBA00038210"/>
    </source>
</evidence>
<feature type="repeat" description="TPR" evidence="3">
    <location>
        <begin position="634"/>
        <end position="667"/>
    </location>
</feature>
<feature type="repeat" description="TPR" evidence="3">
    <location>
        <begin position="600"/>
        <end position="633"/>
    </location>
</feature>
<dbReference type="PANTHER" id="PTHR12558">
    <property type="entry name" value="CELL DIVISION CYCLE 16,23,27"/>
    <property type="match status" value="1"/>
</dbReference>
<comment type="similarity">
    <text evidence="2">Belongs to the APC3/CDC27 family.</text>
</comment>
<protein>
    <submittedName>
        <fullName evidence="5">Tetratricopeptide-like helical</fullName>
    </submittedName>
</protein>
<dbReference type="SMART" id="SM00028">
    <property type="entry name" value="TPR"/>
    <property type="match status" value="7"/>
</dbReference>